<feature type="compositionally biased region" description="Polar residues" evidence="2">
    <location>
        <begin position="149"/>
        <end position="165"/>
    </location>
</feature>
<name>A0AAE0NPQ9_9PEZI</name>
<evidence type="ECO:0000313" key="4">
    <source>
        <dbReference type="Proteomes" id="UP001285441"/>
    </source>
</evidence>
<feature type="region of interest" description="Disordered" evidence="2">
    <location>
        <begin position="490"/>
        <end position="518"/>
    </location>
</feature>
<feature type="region of interest" description="Disordered" evidence="2">
    <location>
        <begin position="908"/>
        <end position="1009"/>
    </location>
</feature>
<proteinExistence type="predicted"/>
<feature type="compositionally biased region" description="Basic and acidic residues" evidence="2">
    <location>
        <begin position="418"/>
        <end position="440"/>
    </location>
</feature>
<feature type="coiled-coil region" evidence="1">
    <location>
        <begin position="563"/>
        <end position="625"/>
    </location>
</feature>
<feature type="compositionally biased region" description="Basic and acidic residues" evidence="2">
    <location>
        <begin position="166"/>
        <end position="176"/>
    </location>
</feature>
<organism evidence="3 4">
    <name type="scientific">Podospora didyma</name>
    <dbReference type="NCBI Taxonomy" id="330526"/>
    <lineage>
        <taxon>Eukaryota</taxon>
        <taxon>Fungi</taxon>
        <taxon>Dikarya</taxon>
        <taxon>Ascomycota</taxon>
        <taxon>Pezizomycotina</taxon>
        <taxon>Sordariomycetes</taxon>
        <taxon>Sordariomycetidae</taxon>
        <taxon>Sordariales</taxon>
        <taxon>Podosporaceae</taxon>
        <taxon>Podospora</taxon>
    </lineage>
</organism>
<feature type="region of interest" description="Disordered" evidence="2">
    <location>
        <begin position="787"/>
        <end position="807"/>
    </location>
</feature>
<feature type="compositionally biased region" description="Basic and acidic residues" evidence="2">
    <location>
        <begin position="394"/>
        <end position="406"/>
    </location>
</feature>
<feature type="compositionally biased region" description="Low complexity" evidence="2">
    <location>
        <begin position="221"/>
        <end position="230"/>
    </location>
</feature>
<feature type="region of interest" description="Disordered" evidence="2">
    <location>
        <begin position="741"/>
        <end position="771"/>
    </location>
</feature>
<reference evidence="3" key="1">
    <citation type="journal article" date="2023" name="Mol. Phylogenet. Evol.">
        <title>Genome-scale phylogeny and comparative genomics of the fungal order Sordariales.</title>
        <authorList>
            <person name="Hensen N."/>
            <person name="Bonometti L."/>
            <person name="Westerberg I."/>
            <person name="Brannstrom I.O."/>
            <person name="Guillou S."/>
            <person name="Cros-Aarteil S."/>
            <person name="Calhoun S."/>
            <person name="Haridas S."/>
            <person name="Kuo A."/>
            <person name="Mondo S."/>
            <person name="Pangilinan J."/>
            <person name="Riley R."/>
            <person name="LaButti K."/>
            <person name="Andreopoulos B."/>
            <person name="Lipzen A."/>
            <person name="Chen C."/>
            <person name="Yan M."/>
            <person name="Daum C."/>
            <person name="Ng V."/>
            <person name="Clum A."/>
            <person name="Steindorff A."/>
            <person name="Ohm R.A."/>
            <person name="Martin F."/>
            <person name="Silar P."/>
            <person name="Natvig D.O."/>
            <person name="Lalanne C."/>
            <person name="Gautier V."/>
            <person name="Ament-Velasquez S.L."/>
            <person name="Kruys A."/>
            <person name="Hutchinson M.I."/>
            <person name="Powell A.J."/>
            <person name="Barry K."/>
            <person name="Miller A.N."/>
            <person name="Grigoriev I.V."/>
            <person name="Debuchy R."/>
            <person name="Gladieux P."/>
            <person name="Hiltunen Thoren M."/>
            <person name="Johannesson H."/>
        </authorList>
    </citation>
    <scope>NUCLEOTIDE SEQUENCE</scope>
    <source>
        <strain evidence="3">CBS 232.78</strain>
    </source>
</reference>
<feature type="region of interest" description="Disordered" evidence="2">
    <location>
        <begin position="668"/>
        <end position="716"/>
    </location>
</feature>
<dbReference type="Proteomes" id="UP001285441">
    <property type="component" value="Unassembled WGS sequence"/>
</dbReference>
<keyword evidence="1" id="KW-0175">Coiled coil</keyword>
<feature type="compositionally biased region" description="Low complexity" evidence="2">
    <location>
        <begin position="992"/>
        <end position="1007"/>
    </location>
</feature>
<keyword evidence="4" id="KW-1185">Reference proteome</keyword>
<comment type="caution">
    <text evidence="3">The sequence shown here is derived from an EMBL/GenBank/DDBJ whole genome shotgun (WGS) entry which is preliminary data.</text>
</comment>
<protein>
    <submittedName>
        <fullName evidence="3">Uncharacterized protein</fullName>
    </submittedName>
</protein>
<feature type="compositionally biased region" description="Polar residues" evidence="2">
    <location>
        <begin position="231"/>
        <end position="243"/>
    </location>
</feature>
<sequence length="1109" mass="120625">MSKFGVPTVTLGELHKSGMLPVDGATDVIVCKLDFEIDGNHFPVHWLMDIETYNAARERSRWLAETLASGTKKPADGASDKEAAPSSRKKNQHDGGLPKADVPGPAPDVKPTGAKPSQRSNPATLSTRSPIPKMGGQEGEAVLLLPKPSSDTARSQPSQASQTPAETKKEEHKPNPKDPVSLPAWLTSRRPQHIETRPATPQLGPCPPSPTFFHAPPHIRTTATPVTPTTWKPSSKNDTSTNEAPKLEIAGLSTIQPKPDAATAGPSNPKPTPGTVFAGPSAAKKTGPLKKRSGVTIKDLSGQAIDLSRPGVSPTARSWHEGRPSASQRLQSQSPPWPWPPSPTSSMAVSASSSSSSSSSPVSSPSKQGDKTHDGKVVCNHLVEKPVVQVGNEKALRAGLPDKGEKNQQPPNQQEVDPQEKGRGGHEKPQEAHERDHDGDGSGGGAAIARGGRGEKCSFGTVNGCSRVYLGLGKCECVEQWFTVKGKLKNEEEEKKPETKDEVIGKTGGGTETSRDAPIPLKEPEVIMALRPGQIFSTQGNDIRKMGLNVKDYERELVAQTNKTMLEEAAKRAEKERERAEEHQVRLRIKMDELVKCQEVFKATLDKQQRLHEQAQEATAKLLNRVANAPKNTSKLPYNNKALADAEEATRRRQIIIERQKRLQLGSKQLPKIDLPGMEEPEIYDSGSSPAEEEEEEKEKKAEEESSGGGGGFVSSCKPGAARKLVKWPVKPKQPLTTKLFESKKLEYPNPAPPLPISHLPPKNMQLPHDTYNTAGLGAVYSPTDELFQDDEQPWGGPPPFPVAKFLPPLDESELKRLVSDENMRMIDAPNSTIAANQLHSAKYACRMETPKDAAPMPKPIPIPISKPVKKPEPQAVAVAEEQHVEPSAPEIQVKSPAGECNHVVANALGAPESTTISSEVTPEQKQKSETVHHSQLPLGDSKATLVAELEGKDYNKAEEDLNKKNKHHHDEAEKEKEKDTKMVLNNSLRDSGPSSGPSPGPTTAAGVGVGVGVSADWEIWRQAPNPTRWLYDPDKTPPSTFMKYELGEEEEEEEEVEVVARGELPDPAAAEEDEWEGFTDGMEIGCIENGRRLRRRRIHNPDTYCRMS</sequence>
<feature type="compositionally biased region" description="Basic and acidic residues" evidence="2">
    <location>
        <begin position="73"/>
        <end position="83"/>
    </location>
</feature>
<feature type="region of interest" description="Disordered" evidence="2">
    <location>
        <begin position="67"/>
        <end position="453"/>
    </location>
</feature>
<dbReference type="EMBL" id="JAULSW010000004">
    <property type="protein sequence ID" value="KAK3385458.1"/>
    <property type="molecule type" value="Genomic_DNA"/>
</dbReference>
<accession>A0AAE0NPQ9</accession>
<feature type="compositionally biased region" description="Basic and acidic residues" evidence="2">
    <location>
        <begin position="923"/>
        <end position="933"/>
    </location>
</feature>
<dbReference type="AlphaFoldDB" id="A0AAE0NPQ9"/>
<feature type="compositionally biased region" description="Polar residues" evidence="2">
    <location>
        <begin position="407"/>
        <end position="416"/>
    </location>
</feature>
<feature type="region of interest" description="Disordered" evidence="2">
    <location>
        <begin position="851"/>
        <end position="873"/>
    </location>
</feature>
<feature type="compositionally biased region" description="Polar residues" evidence="2">
    <location>
        <begin position="115"/>
        <end position="129"/>
    </location>
</feature>
<feature type="region of interest" description="Disordered" evidence="2">
    <location>
        <begin position="1047"/>
        <end position="1073"/>
    </location>
</feature>
<evidence type="ECO:0000256" key="2">
    <source>
        <dbReference type="SAM" id="MobiDB-lite"/>
    </source>
</evidence>
<evidence type="ECO:0000313" key="3">
    <source>
        <dbReference type="EMBL" id="KAK3385458.1"/>
    </source>
</evidence>
<feature type="compositionally biased region" description="Basic and acidic residues" evidence="2">
    <location>
        <begin position="950"/>
        <end position="982"/>
    </location>
</feature>
<feature type="compositionally biased region" description="Low complexity" evidence="2">
    <location>
        <begin position="344"/>
        <end position="366"/>
    </location>
</feature>
<feature type="compositionally biased region" description="Acidic residues" evidence="2">
    <location>
        <begin position="1048"/>
        <end position="1058"/>
    </location>
</feature>
<evidence type="ECO:0000256" key="1">
    <source>
        <dbReference type="SAM" id="Coils"/>
    </source>
</evidence>
<feature type="compositionally biased region" description="Polar residues" evidence="2">
    <location>
        <begin position="913"/>
        <end position="922"/>
    </location>
</feature>
<reference evidence="3" key="2">
    <citation type="submission" date="2023-06" db="EMBL/GenBank/DDBJ databases">
        <authorList>
            <consortium name="Lawrence Berkeley National Laboratory"/>
            <person name="Haridas S."/>
            <person name="Hensen N."/>
            <person name="Bonometti L."/>
            <person name="Westerberg I."/>
            <person name="Brannstrom I.O."/>
            <person name="Guillou S."/>
            <person name="Cros-Aarteil S."/>
            <person name="Calhoun S."/>
            <person name="Kuo A."/>
            <person name="Mondo S."/>
            <person name="Pangilinan J."/>
            <person name="Riley R."/>
            <person name="LaButti K."/>
            <person name="Andreopoulos B."/>
            <person name="Lipzen A."/>
            <person name="Chen C."/>
            <person name="Yanf M."/>
            <person name="Daum C."/>
            <person name="Ng V."/>
            <person name="Clum A."/>
            <person name="Steindorff A."/>
            <person name="Ohm R."/>
            <person name="Martin F."/>
            <person name="Silar P."/>
            <person name="Natvig D."/>
            <person name="Lalanne C."/>
            <person name="Gautier V."/>
            <person name="Ament-velasquez S.L."/>
            <person name="Kruys A."/>
            <person name="Hutchinson M.I."/>
            <person name="Powell A.J."/>
            <person name="Barry K."/>
            <person name="Miller A.N."/>
            <person name="Grigoriev I.V."/>
            <person name="Debuchy R."/>
            <person name="Gladieux P."/>
            <person name="Thoren M.H."/>
            <person name="Johannesson H."/>
        </authorList>
    </citation>
    <scope>NUCLEOTIDE SEQUENCE</scope>
    <source>
        <strain evidence="3">CBS 232.78</strain>
    </source>
</reference>
<feature type="compositionally biased region" description="Basic and acidic residues" evidence="2">
    <location>
        <begin position="490"/>
        <end position="504"/>
    </location>
</feature>
<gene>
    <name evidence="3" type="ORF">B0H63DRAFT_543788</name>
</gene>